<proteinExistence type="predicted"/>
<sequence>MPTSQIPSSEPKPAGDLGFQDELYSYPTYSGRPQMQLINVGYFSSRDISHCDTTYNISTCQGLPSTNTFRMPWRPLENCTGLETAEIEVTCELKCMVDPPARRYPAKICSLSFTHRNYSDLSIDFCRIERLEVNGFLVCTGQDERLQALYNSAISQREGESLRLWIVGIICVLSVFCLWRFIRYLVRRYEDSNDVDFSTLHEDVGTPPSQLAATPSPSVMGKSHRARKVISLYTIP</sequence>
<dbReference type="EMBL" id="JAAPAO010000142">
    <property type="protein sequence ID" value="KAF4671067.1"/>
    <property type="molecule type" value="Genomic_DNA"/>
</dbReference>
<keyword evidence="3" id="KW-1185">Reference proteome</keyword>
<feature type="transmembrane region" description="Helical" evidence="1">
    <location>
        <begin position="162"/>
        <end position="182"/>
    </location>
</feature>
<protein>
    <submittedName>
        <fullName evidence="2">Uncharacterized protein</fullName>
    </submittedName>
</protein>
<reference evidence="2 3" key="1">
    <citation type="submission" date="2020-04" db="EMBL/GenBank/DDBJ databases">
        <title>Perkinsus chesapeaki whole genome sequence.</title>
        <authorList>
            <person name="Bogema D.R."/>
        </authorList>
    </citation>
    <scope>NUCLEOTIDE SEQUENCE [LARGE SCALE GENOMIC DNA]</scope>
    <source>
        <strain evidence="2">ATCC PRA-425</strain>
    </source>
</reference>
<organism evidence="2 3">
    <name type="scientific">Perkinsus chesapeaki</name>
    <name type="common">Clam parasite</name>
    <name type="synonym">Perkinsus andrewsi</name>
    <dbReference type="NCBI Taxonomy" id="330153"/>
    <lineage>
        <taxon>Eukaryota</taxon>
        <taxon>Sar</taxon>
        <taxon>Alveolata</taxon>
        <taxon>Perkinsozoa</taxon>
        <taxon>Perkinsea</taxon>
        <taxon>Perkinsida</taxon>
        <taxon>Perkinsidae</taxon>
        <taxon>Perkinsus</taxon>
    </lineage>
</organism>
<comment type="caution">
    <text evidence="2">The sequence shown here is derived from an EMBL/GenBank/DDBJ whole genome shotgun (WGS) entry which is preliminary data.</text>
</comment>
<evidence type="ECO:0000313" key="2">
    <source>
        <dbReference type="EMBL" id="KAF4671067.1"/>
    </source>
</evidence>
<keyword evidence="1" id="KW-0472">Membrane</keyword>
<gene>
    <name evidence="2" type="ORF">FOL47_001732</name>
</gene>
<evidence type="ECO:0000256" key="1">
    <source>
        <dbReference type="SAM" id="Phobius"/>
    </source>
</evidence>
<dbReference type="AlphaFoldDB" id="A0A7J6MI10"/>
<keyword evidence="1" id="KW-1133">Transmembrane helix</keyword>
<accession>A0A7J6MI10</accession>
<dbReference type="Proteomes" id="UP000591131">
    <property type="component" value="Unassembled WGS sequence"/>
</dbReference>
<keyword evidence="1" id="KW-0812">Transmembrane</keyword>
<name>A0A7J6MI10_PERCH</name>
<evidence type="ECO:0000313" key="3">
    <source>
        <dbReference type="Proteomes" id="UP000591131"/>
    </source>
</evidence>